<accession>K0AUK4</accession>
<evidence type="ECO:0000313" key="3">
    <source>
        <dbReference type="Proteomes" id="UP000006094"/>
    </source>
</evidence>
<evidence type="ECO:0000259" key="1">
    <source>
        <dbReference type="PROSITE" id="PS51819"/>
    </source>
</evidence>
<dbReference type="GO" id="GO:0004462">
    <property type="term" value="F:lactoylglutathione lyase activity"/>
    <property type="evidence" value="ECO:0007669"/>
    <property type="project" value="UniProtKB-EC"/>
</dbReference>
<feature type="domain" description="VOC" evidence="1">
    <location>
        <begin position="2"/>
        <end position="120"/>
    </location>
</feature>
<dbReference type="EC" id="4.4.1.5" evidence="2"/>
<dbReference type="Proteomes" id="UP000006094">
    <property type="component" value="Chromosome"/>
</dbReference>
<dbReference type="Pfam" id="PF00903">
    <property type="entry name" value="Glyoxalase"/>
    <property type="match status" value="1"/>
</dbReference>
<dbReference type="SUPFAM" id="SSF54593">
    <property type="entry name" value="Glyoxalase/Bleomycin resistance protein/Dihydroxybiphenyl dioxygenase"/>
    <property type="match status" value="1"/>
</dbReference>
<evidence type="ECO:0000313" key="2">
    <source>
        <dbReference type="EMBL" id="AFS77563.1"/>
    </source>
</evidence>
<dbReference type="InterPro" id="IPR029068">
    <property type="entry name" value="Glyas_Bleomycin-R_OHBP_Dase"/>
</dbReference>
<proteinExistence type="predicted"/>
<dbReference type="STRING" id="1128398.Curi_c04880"/>
<protein>
    <submittedName>
        <fullName evidence="2">Glyoxalase/bleomycin resistance protein/dioxygenase</fullName>
        <ecNumber evidence="2">4.4.1.5</ecNumber>
    </submittedName>
</protein>
<dbReference type="InterPro" id="IPR051332">
    <property type="entry name" value="Fosfomycin_Res_Enzymes"/>
</dbReference>
<dbReference type="KEGG" id="cad:Curi_c04880"/>
<dbReference type="EMBL" id="CP003326">
    <property type="protein sequence ID" value="AFS77563.1"/>
    <property type="molecule type" value="Genomic_DNA"/>
</dbReference>
<dbReference type="OrthoDB" id="192739at2"/>
<dbReference type="RefSeq" id="WP_014966700.1">
    <property type="nucleotide sequence ID" value="NC_018664.1"/>
</dbReference>
<dbReference type="eggNOG" id="COG0346">
    <property type="taxonomic scope" value="Bacteria"/>
</dbReference>
<reference evidence="2 3" key="1">
    <citation type="journal article" date="2012" name="PLoS ONE">
        <title>The purine-utilizing bacterium Clostridium acidurici 9a: a genome-guided metabolic reconsideration.</title>
        <authorList>
            <person name="Hartwich K."/>
            <person name="Poehlein A."/>
            <person name="Daniel R."/>
        </authorList>
    </citation>
    <scope>NUCLEOTIDE SEQUENCE [LARGE SCALE GENOMIC DNA]</scope>
    <source>
        <strain evidence="3">ATCC 7906 / DSM 604 / BCRC 14475 / CIP 104303 / KCTC 5404 / NCIMB 10678 / 9a</strain>
    </source>
</reference>
<dbReference type="PANTHER" id="PTHR36113:SF3">
    <property type="entry name" value="SLL5075 PROTEIN"/>
    <property type="match status" value="1"/>
</dbReference>
<dbReference type="InterPro" id="IPR004360">
    <property type="entry name" value="Glyas_Fos-R_dOase_dom"/>
</dbReference>
<dbReference type="PANTHER" id="PTHR36113">
    <property type="entry name" value="LYASE, PUTATIVE-RELATED-RELATED"/>
    <property type="match status" value="1"/>
</dbReference>
<dbReference type="InterPro" id="IPR037523">
    <property type="entry name" value="VOC_core"/>
</dbReference>
<dbReference type="HOGENOM" id="CLU_046006_8_5_9"/>
<dbReference type="PROSITE" id="PS51819">
    <property type="entry name" value="VOC"/>
    <property type="match status" value="1"/>
</dbReference>
<keyword evidence="2" id="KW-0456">Lyase</keyword>
<dbReference type="AlphaFoldDB" id="K0AUK4"/>
<sequence>MKFCWITLHVKNMDESLKFYHELLGLKISERFNAGEGTEIVMLGEQDKPKIELICSEDNKVEVQSNGISIGFEVDSLDKAIEYVKENNISIKRGPISPIPTTRFFFIDDPNGIEIQLVEHK</sequence>
<keyword evidence="3" id="KW-1185">Reference proteome</keyword>
<name>K0AUK4_GOTA9</name>
<dbReference type="Gene3D" id="3.10.180.10">
    <property type="entry name" value="2,3-Dihydroxybiphenyl 1,2-Dioxygenase, domain 1"/>
    <property type="match status" value="1"/>
</dbReference>
<gene>
    <name evidence="2" type="ordered locus">Curi_c04880</name>
</gene>
<organism evidence="2 3">
    <name type="scientific">Gottschalkia acidurici (strain ATCC 7906 / DSM 604 / BCRC 14475 / CIP 104303 / KCTC 5404 / NCIMB 10678 / 9a)</name>
    <name type="common">Clostridium acidurici</name>
    <dbReference type="NCBI Taxonomy" id="1128398"/>
    <lineage>
        <taxon>Bacteria</taxon>
        <taxon>Bacillati</taxon>
        <taxon>Bacillota</taxon>
        <taxon>Tissierellia</taxon>
        <taxon>Tissierellales</taxon>
        <taxon>Gottschalkiaceae</taxon>
        <taxon>Gottschalkia</taxon>
    </lineage>
</organism>